<dbReference type="GO" id="GO:0005546">
    <property type="term" value="F:phosphatidylinositol-4,5-bisphosphate binding"/>
    <property type="evidence" value="ECO:0007669"/>
    <property type="project" value="TreeGrafter"/>
</dbReference>
<dbReference type="InterPro" id="IPR011417">
    <property type="entry name" value="ANTH_dom"/>
</dbReference>
<evidence type="ECO:0000256" key="2">
    <source>
        <dbReference type="ARBA" id="ARBA00004555"/>
    </source>
</evidence>
<dbReference type="PANTHER" id="PTHR22951">
    <property type="entry name" value="CLATHRIN ASSEMBLY PROTEIN"/>
    <property type="match status" value="1"/>
</dbReference>
<dbReference type="SUPFAM" id="SSF89009">
    <property type="entry name" value="GAT-like domain"/>
    <property type="match status" value="1"/>
</dbReference>
<keyword evidence="11" id="KW-1185">Reference proteome</keyword>
<keyword evidence="5" id="KW-0333">Golgi apparatus</keyword>
<evidence type="ECO:0000256" key="4">
    <source>
        <dbReference type="ARBA" id="ARBA00022583"/>
    </source>
</evidence>
<dbReference type="GO" id="GO:0005794">
    <property type="term" value="C:Golgi apparatus"/>
    <property type="evidence" value="ECO:0007669"/>
    <property type="project" value="UniProtKB-SubCell"/>
</dbReference>
<evidence type="ECO:0000313" key="11">
    <source>
        <dbReference type="Proteomes" id="UP000015453"/>
    </source>
</evidence>
<gene>
    <name evidence="10" type="ORF">M569_14409</name>
</gene>
<proteinExistence type="predicted"/>
<dbReference type="SMART" id="SM00273">
    <property type="entry name" value="ENTH"/>
    <property type="match status" value="1"/>
</dbReference>
<dbReference type="GO" id="GO:0048268">
    <property type="term" value="P:clathrin coat assembly"/>
    <property type="evidence" value="ECO:0007669"/>
    <property type="project" value="InterPro"/>
</dbReference>
<dbReference type="GO" id="GO:0032050">
    <property type="term" value="F:clathrin heavy chain binding"/>
    <property type="evidence" value="ECO:0007669"/>
    <property type="project" value="TreeGrafter"/>
</dbReference>
<evidence type="ECO:0000256" key="8">
    <source>
        <dbReference type="ARBA" id="ARBA00023329"/>
    </source>
</evidence>
<dbReference type="GO" id="GO:0005545">
    <property type="term" value="F:1-phosphatidylinositol binding"/>
    <property type="evidence" value="ECO:0007669"/>
    <property type="project" value="InterPro"/>
</dbReference>
<feature type="domain" description="ENTH" evidence="9">
    <location>
        <begin position="24"/>
        <end position="161"/>
    </location>
</feature>
<dbReference type="Proteomes" id="UP000015453">
    <property type="component" value="Unassembled WGS sequence"/>
</dbReference>
<sequence>MGTLQTWRKAYGAIKDHTKVGLAHVNSDFKDVDVAIVKATNHVECPPKERHIRKILFATSAIRPRADVAYCIRALARRLAKTRNWTVALKTLIVIHRTLREGGPAFPEELLNFQQRGCFLQMSNFKDDSSPIAWDCSGWVRTYALFLEERLECFKILKYDVEAERLPKPSNGQAKGYSRTRDLLSEELLEHLPALQQLLYRLIGCRPEGAASNNYVIQSALALVLKESFKIYCSVNDGIINLVDKFFEMPKHEAMKALDIYRRAGQQALNLSDFYETCKGLQLARNFQFPTLKE</sequence>
<dbReference type="InterPro" id="IPR013809">
    <property type="entry name" value="ENTH"/>
</dbReference>
<evidence type="ECO:0000256" key="1">
    <source>
        <dbReference type="ARBA" id="ARBA00004132"/>
    </source>
</evidence>
<protein>
    <recommendedName>
        <fullName evidence="9">ENTH domain-containing protein</fullName>
    </recommendedName>
</protein>
<dbReference type="Gene3D" id="1.20.58.150">
    <property type="entry name" value="ANTH domain"/>
    <property type="match status" value="1"/>
</dbReference>
<evidence type="ECO:0000313" key="10">
    <source>
        <dbReference type="EMBL" id="EPS60394.1"/>
    </source>
</evidence>
<dbReference type="PANTHER" id="PTHR22951:SF89">
    <property type="entry name" value="OS05G0549000 PROTEIN"/>
    <property type="match status" value="1"/>
</dbReference>
<accession>S8C156</accession>
<evidence type="ECO:0000256" key="5">
    <source>
        <dbReference type="ARBA" id="ARBA00023034"/>
    </source>
</evidence>
<dbReference type="Pfam" id="PF07651">
    <property type="entry name" value="ANTH"/>
    <property type="match status" value="1"/>
</dbReference>
<dbReference type="GO" id="GO:0030136">
    <property type="term" value="C:clathrin-coated vesicle"/>
    <property type="evidence" value="ECO:0007669"/>
    <property type="project" value="UniProtKB-SubCell"/>
</dbReference>
<dbReference type="FunFam" id="1.25.40.90:FF:000005">
    <property type="entry name" value="Clathrin assembly protein AP180"/>
    <property type="match status" value="1"/>
</dbReference>
<dbReference type="InterPro" id="IPR045192">
    <property type="entry name" value="AP180-like"/>
</dbReference>
<dbReference type="Gene3D" id="1.25.40.90">
    <property type="match status" value="1"/>
</dbReference>
<dbReference type="SUPFAM" id="SSF48464">
    <property type="entry name" value="ENTH/VHS domain"/>
    <property type="match status" value="1"/>
</dbReference>
<dbReference type="PROSITE" id="PS50942">
    <property type="entry name" value="ENTH"/>
    <property type="match status" value="1"/>
</dbReference>
<comment type="caution">
    <text evidence="10">The sequence shown here is derived from an EMBL/GenBank/DDBJ whole genome shotgun (WGS) entry which is preliminary data.</text>
</comment>
<organism evidence="10 11">
    <name type="scientific">Genlisea aurea</name>
    <dbReference type="NCBI Taxonomy" id="192259"/>
    <lineage>
        <taxon>Eukaryota</taxon>
        <taxon>Viridiplantae</taxon>
        <taxon>Streptophyta</taxon>
        <taxon>Embryophyta</taxon>
        <taxon>Tracheophyta</taxon>
        <taxon>Spermatophyta</taxon>
        <taxon>Magnoliopsida</taxon>
        <taxon>eudicotyledons</taxon>
        <taxon>Gunneridae</taxon>
        <taxon>Pentapetalae</taxon>
        <taxon>asterids</taxon>
        <taxon>lamiids</taxon>
        <taxon>Lamiales</taxon>
        <taxon>Lentibulariaceae</taxon>
        <taxon>Genlisea</taxon>
    </lineage>
</organism>
<evidence type="ECO:0000256" key="3">
    <source>
        <dbReference type="ARBA" id="ARBA00004600"/>
    </source>
</evidence>
<name>S8C156_9LAMI</name>
<evidence type="ECO:0000256" key="7">
    <source>
        <dbReference type="ARBA" id="ARBA00023176"/>
    </source>
</evidence>
<reference evidence="10 11" key="1">
    <citation type="journal article" date="2013" name="BMC Genomics">
        <title>The miniature genome of a carnivorous plant Genlisea aurea contains a low number of genes and short non-coding sequences.</title>
        <authorList>
            <person name="Leushkin E.V."/>
            <person name="Sutormin R.A."/>
            <person name="Nabieva E.R."/>
            <person name="Penin A.A."/>
            <person name="Kondrashov A.S."/>
            <person name="Logacheva M.D."/>
        </authorList>
    </citation>
    <scope>NUCLEOTIDE SEQUENCE [LARGE SCALE GENOMIC DNA]</scope>
</reference>
<evidence type="ECO:0000256" key="6">
    <source>
        <dbReference type="ARBA" id="ARBA00023136"/>
    </source>
</evidence>
<keyword evidence="7" id="KW-0168">Coated pit</keyword>
<keyword evidence="6" id="KW-0472">Membrane</keyword>
<dbReference type="GO" id="GO:0000149">
    <property type="term" value="F:SNARE binding"/>
    <property type="evidence" value="ECO:0007669"/>
    <property type="project" value="TreeGrafter"/>
</dbReference>
<evidence type="ECO:0000259" key="9">
    <source>
        <dbReference type="PROSITE" id="PS50942"/>
    </source>
</evidence>
<keyword evidence="4" id="KW-0254">Endocytosis</keyword>
<dbReference type="FunFam" id="1.20.58.150:FF:000014">
    <property type="match status" value="1"/>
</dbReference>
<dbReference type="CDD" id="cd03564">
    <property type="entry name" value="ANTH_N"/>
    <property type="match status" value="1"/>
</dbReference>
<dbReference type="OrthoDB" id="44015at2759"/>
<dbReference type="GO" id="GO:0072583">
    <property type="term" value="P:clathrin-dependent endocytosis"/>
    <property type="evidence" value="ECO:0007669"/>
    <property type="project" value="InterPro"/>
</dbReference>
<dbReference type="InterPro" id="IPR008942">
    <property type="entry name" value="ENTH_VHS"/>
</dbReference>
<dbReference type="AlphaFoldDB" id="S8C156"/>
<dbReference type="EMBL" id="AUSU01007606">
    <property type="protein sequence ID" value="EPS60394.1"/>
    <property type="molecule type" value="Genomic_DNA"/>
</dbReference>
<comment type="subcellular location">
    <subcellularLocation>
        <location evidence="1">Cytoplasmic vesicle</location>
        <location evidence="1">Clathrin-coated vesicle</location>
    </subcellularLocation>
    <subcellularLocation>
        <location evidence="2">Golgi apparatus</location>
    </subcellularLocation>
    <subcellularLocation>
        <location evidence="3">Membrane</location>
        <location evidence="3">Clathrin-coated pit</location>
    </subcellularLocation>
</comment>
<feature type="non-terminal residue" evidence="10">
    <location>
        <position position="294"/>
    </location>
</feature>
<dbReference type="InterPro" id="IPR048050">
    <property type="entry name" value="ANTH_N_plant"/>
</dbReference>
<keyword evidence="8" id="KW-0968">Cytoplasmic vesicle</keyword>
<dbReference type="GO" id="GO:0006900">
    <property type="term" value="P:vesicle budding from membrane"/>
    <property type="evidence" value="ECO:0007669"/>
    <property type="project" value="TreeGrafter"/>
</dbReference>
<dbReference type="InterPro" id="IPR014712">
    <property type="entry name" value="ANTH_dom_sf"/>
</dbReference>
<dbReference type="GO" id="GO:0005905">
    <property type="term" value="C:clathrin-coated pit"/>
    <property type="evidence" value="ECO:0007669"/>
    <property type="project" value="UniProtKB-SubCell"/>
</dbReference>